<sequence>IPGTDIHIRFTGAQSFHEQINGLQQTKKHDLHTQPQPQPQVQARTQDQLLKDGSQSQVQVQVQVQPQLVPLLLFTAVSTGVDRQIHLDTPGIAKHLLPLGEDVMTFVRSSVRSINLLVK</sequence>
<evidence type="ECO:0000313" key="2">
    <source>
        <dbReference type="EMBL" id="KNC71865.1"/>
    </source>
</evidence>
<dbReference type="EMBL" id="KQ247980">
    <property type="protein sequence ID" value="KNC71865.1"/>
    <property type="molecule type" value="Genomic_DNA"/>
</dbReference>
<evidence type="ECO:0000313" key="3">
    <source>
        <dbReference type="Proteomes" id="UP000054560"/>
    </source>
</evidence>
<feature type="region of interest" description="Disordered" evidence="1">
    <location>
        <begin position="24"/>
        <end position="49"/>
    </location>
</feature>
<keyword evidence="3" id="KW-1185">Reference proteome</keyword>
<dbReference type="Proteomes" id="UP000054560">
    <property type="component" value="Unassembled WGS sequence"/>
</dbReference>
<dbReference type="RefSeq" id="XP_014145767.1">
    <property type="nucleotide sequence ID" value="XM_014290292.1"/>
</dbReference>
<evidence type="ECO:0000256" key="1">
    <source>
        <dbReference type="SAM" id="MobiDB-lite"/>
    </source>
</evidence>
<organism evidence="2 3">
    <name type="scientific">Sphaeroforma arctica JP610</name>
    <dbReference type="NCBI Taxonomy" id="667725"/>
    <lineage>
        <taxon>Eukaryota</taxon>
        <taxon>Ichthyosporea</taxon>
        <taxon>Ichthyophonida</taxon>
        <taxon>Sphaeroforma</taxon>
    </lineage>
</organism>
<accession>A0A0L0F576</accession>
<feature type="compositionally biased region" description="Polar residues" evidence="1">
    <location>
        <begin position="33"/>
        <end position="48"/>
    </location>
</feature>
<feature type="non-terminal residue" evidence="2">
    <location>
        <position position="119"/>
    </location>
</feature>
<protein>
    <submittedName>
        <fullName evidence="2">Uncharacterized protein</fullName>
    </submittedName>
</protein>
<name>A0A0L0F576_9EUKA</name>
<dbReference type="GeneID" id="25916097"/>
<dbReference type="AlphaFoldDB" id="A0A0L0F576"/>
<feature type="non-terminal residue" evidence="2">
    <location>
        <position position="1"/>
    </location>
</feature>
<proteinExistence type="predicted"/>
<reference evidence="2 3" key="1">
    <citation type="submission" date="2011-02" db="EMBL/GenBank/DDBJ databases">
        <title>The Genome Sequence of Sphaeroforma arctica JP610.</title>
        <authorList>
            <consortium name="The Broad Institute Genome Sequencing Platform"/>
            <person name="Russ C."/>
            <person name="Cuomo C."/>
            <person name="Young S.K."/>
            <person name="Zeng Q."/>
            <person name="Gargeya S."/>
            <person name="Alvarado L."/>
            <person name="Berlin A."/>
            <person name="Chapman S.B."/>
            <person name="Chen Z."/>
            <person name="Freedman E."/>
            <person name="Gellesch M."/>
            <person name="Goldberg J."/>
            <person name="Griggs A."/>
            <person name="Gujja S."/>
            <person name="Heilman E."/>
            <person name="Heiman D."/>
            <person name="Howarth C."/>
            <person name="Mehta T."/>
            <person name="Neiman D."/>
            <person name="Pearson M."/>
            <person name="Roberts A."/>
            <person name="Saif S."/>
            <person name="Shea T."/>
            <person name="Shenoy N."/>
            <person name="Sisk P."/>
            <person name="Stolte C."/>
            <person name="Sykes S."/>
            <person name="White J."/>
            <person name="Yandava C."/>
            <person name="Burger G."/>
            <person name="Gray M.W."/>
            <person name="Holland P.W.H."/>
            <person name="King N."/>
            <person name="Lang F.B.F."/>
            <person name="Roger A.J."/>
            <person name="Ruiz-Trillo I."/>
            <person name="Haas B."/>
            <person name="Nusbaum C."/>
            <person name="Birren B."/>
        </authorList>
    </citation>
    <scope>NUCLEOTIDE SEQUENCE [LARGE SCALE GENOMIC DNA]</scope>
    <source>
        <strain evidence="2 3">JP610</strain>
    </source>
</reference>
<gene>
    <name evidence="2" type="ORF">SARC_15593</name>
</gene>